<reference evidence="2 3" key="1">
    <citation type="journal article" date="2015" name="Stand. Genomic Sci.">
        <title>Genomic Encyclopedia of Bacterial and Archaeal Type Strains, Phase III: the genomes of soil and plant-associated and newly described type strains.</title>
        <authorList>
            <person name="Whitman W.B."/>
            <person name="Woyke T."/>
            <person name="Klenk H.P."/>
            <person name="Zhou Y."/>
            <person name="Lilburn T.G."/>
            <person name="Beck B.J."/>
            <person name="De Vos P."/>
            <person name="Vandamme P."/>
            <person name="Eisen J.A."/>
            <person name="Garrity G."/>
            <person name="Hugenholtz P."/>
            <person name="Kyrpides N.C."/>
        </authorList>
    </citation>
    <scope>NUCLEOTIDE SEQUENCE [LARGE SCALE GENOMIC DNA]</scope>
    <source>
        <strain evidence="2 3">VKM Ac-2538</strain>
    </source>
</reference>
<name>A0ABY2BSG7_9ACTN</name>
<evidence type="ECO:0000313" key="3">
    <source>
        <dbReference type="Proteomes" id="UP000295818"/>
    </source>
</evidence>
<dbReference type="RefSeq" id="WP_132190089.1">
    <property type="nucleotide sequence ID" value="NZ_SLWM01000003.1"/>
</dbReference>
<dbReference type="Proteomes" id="UP000295818">
    <property type="component" value="Unassembled WGS sequence"/>
</dbReference>
<protein>
    <submittedName>
        <fullName evidence="2">Pimeloyl-ACP methyl ester carboxylesterase</fullName>
    </submittedName>
</protein>
<dbReference type="InterPro" id="IPR000073">
    <property type="entry name" value="AB_hydrolase_1"/>
</dbReference>
<comment type="caution">
    <text evidence="2">The sequence shown here is derived from an EMBL/GenBank/DDBJ whole genome shotgun (WGS) entry which is preliminary data.</text>
</comment>
<gene>
    <name evidence="2" type="ORF">EV644_103160</name>
</gene>
<dbReference type="Pfam" id="PF12697">
    <property type="entry name" value="Abhydrolase_6"/>
    <property type="match status" value="1"/>
</dbReference>
<keyword evidence="3" id="KW-1185">Reference proteome</keyword>
<accession>A0ABY2BSG7</accession>
<dbReference type="InterPro" id="IPR029058">
    <property type="entry name" value="AB_hydrolase_fold"/>
</dbReference>
<dbReference type="EMBL" id="SLWM01000003">
    <property type="protein sequence ID" value="TCO27462.1"/>
    <property type="molecule type" value="Genomic_DNA"/>
</dbReference>
<dbReference type="InterPro" id="IPR052897">
    <property type="entry name" value="Sec-Metab_Biosynth_Hydrolase"/>
</dbReference>
<organism evidence="2 3">
    <name type="scientific">Kribbella orskensis</name>
    <dbReference type="NCBI Taxonomy" id="2512216"/>
    <lineage>
        <taxon>Bacteria</taxon>
        <taxon>Bacillati</taxon>
        <taxon>Actinomycetota</taxon>
        <taxon>Actinomycetes</taxon>
        <taxon>Propionibacteriales</taxon>
        <taxon>Kribbellaceae</taxon>
        <taxon>Kribbella</taxon>
    </lineage>
</organism>
<dbReference type="PANTHER" id="PTHR37017">
    <property type="entry name" value="AB HYDROLASE-1 DOMAIN-CONTAINING PROTEIN-RELATED"/>
    <property type="match status" value="1"/>
</dbReference>
<dbReference type="SUPFAM" id="SSF53474">
    <property type="entry name" value="alpha/beta-Hydrolases"/>
    <property type="match status" value="1"/>
</dbReference>
<evidence type="ECO:0000259" key="1">
    <source>
        <dbReference type="Pfam" id="PF12697"/>
    </source>
</evidence>
<proteinExistence type="predicted"/>
<feature type="domain" description="AB hydrolase-1" evidence="1">
    <location>
        <begin position="5"/>
        <end position="203"/>
    </location>
</feature>
<dbReference type="PANTHER" id="PTHR37017:SF11">
    <property type="entry name" value="ESTERASE_LIPASE_THIOESTERASE DOMAIN-CONTAINING PROTEIN"/>
    <property type="match status" value="1"/>
</dbReference>
<evidence type="ECO:0000313" key="2">
    <source>
        <dbReference type="EMBL" id="TCO27462.1"/>
    </source>
</evidence>
<dbReference type="Gene3D" id="3.40.50.1820">
    <property type="entry name" value="alpha/beta hydrolase"/>
    <property type="match status" value="1"/>
</dbReference>
<sequence length="218" mass="23460">MTSPLLFLSGAGLPAWIWDDVRAAHPDSSVAAYPSTGTLQDYATKVLAEAPGRFVIVAHSIGGVVASQLLAQAPERVEALLGIAASFPRPGQSFLKALPFPNKLIISLAMRLAGTKPPEKAIRTGLTGGVDPAQADRIVTDFKPESQHLYRDPVPARHFPTHTAYIQTTADKEFPQPLQQTFITNLNPAYTRTLPTGHLPMLTATTELSLAIKDFLEA</sequence>